<keyword evidence="8 10" id="KW-0482">Metalloprotease</keyword>
<feature type="transmembrane region" description="Helical" evidence="11">
    <location>
        <begin position="177"/>
        <end position="199"/>
    </location>
</feature>
<organism evidence="13 14">
    <name type="scientific">Microvirga alba</name>
    <dbReference type="NCBI Taxonomy" id="2791025"/>
    <lineage>
        <taxon>Bacteria</taxon>
        <taxon>Pseudomonadati</taxon>
        <taxon>Pseudomonadota</taxon>
        <taxon>Alphaproteobacteria</taxon>
        <taxon>Hyphomicrobiales</taxon>
        <taxon>Methylobacteriaceae</taxon>
        <taxon>Microvirga</taxon>
    </lineage>
</organism>
<sequence length="330" mass="35884">MLPAFGLYTQIAANRRRSTFLIGGLFVLFYLLAFALALLVRAGVDEAGALADLIRSALYDSLWLAPFASAAVALWVWIGFRINEVALGLLMGAKLVTRTQDARLYNLLENLCLSRGMAVPRLRITETSALNAFAAGVRPEQYTITVTRGLLDTLDDAEIEAVLAHELTHIRNGDVRLMIIAVFVVGVMSFIGELVFRWIGNGPRLPQGSEKSKNSGQAAAVILALVCIVLAWGLSRVIRFTLSRQREYLADAGAVELTRNPDAMISALLKIDGHSDLEGAPSGIMEMCLDNPRRGLGELFATHPSIEKRIEALVRAGGRRPAAQNMPAMT</sequence>
<evidence type="ECO:0000256" key="5">
    <source>
        <dbReference type="ARBA" id="ARBA00022801"/>
    </source>
</evidence>
<proteinExistence type="inferred from homology"/>
<evidence type="ECO:0000313" key="14">
    <source>
        <dbReference type="Proteomes" id="UP000599312"/>
    </source>
</evidence>
<dbReference type="GO" id="GO:0004222">
    <property type="term" value="F:metalloendopeptidase activity"/>
    <property type="evidence" value="ECO:0007669"/>
    <property type="project" value="InterPro"/>
</dbReference>
<feature type="domain" description="Peptidase M48" evidence="12">
    <location>
        <begin position="103"/>
        <end position="314"/>
    </location>
</feature>
<dbReference type="InterPro" id="IPR050083">
    <property type="entry name" value="HtpX_protease"/>
</dbReference>
<evidence type="ECO:0000256" key="7">
    <source>
        <dbReference type="ARBA" id="ARBA00022989"/>
    </source>
</evidence>
<evidence type="ECO:0000256" key="6">
    <source>
        <dbReference type="ARBA" id="ARBA00022833"/>
    </source>
</evidence>
<evidence type="ECO:0000256" key="4">
    <source>
        <dbReference type="ARBA" id="ARBA00022723"/>
    </source>
</evidence>
<dbReference type="PANTHER" id="PTHR43221">
    <property type="entry name" value="PROTEASE HTPX"/>
    <property type="match status" value="1"/>
</dbReference>
<keyword evidence="9 11" id="KW-0472">Membrane</keyword>
<feature type="transmembrane region" description="Helical" evidence="11">
    <location>
        <begin position="62"/>
        <end position="80"/>
    </location>
</feature>
<accession>A0A931FSX8</accession>
<evidence type="ECO:0000313" key="13">
    <source>
        <dbReference type="EMBL" id="MBF9234156.1"/>
    </source>
</evidence>
<keyword evidence="7 11" id="KW-1133">Transmembrane helix</keyword>
<dbReference type="InterPro" id="IPR001915">
    <property type="entry name" value="Peptidase_M48"/>
</dbReference>
<keyword evidence="5 10" id="KW-0378">Hydrolase</keyword>
<dbReference type="AlphaFoldDB" id="A0A931FSX8"/>
<dbReference type="EMBL" id="JADQDO010000005">
    <property type="protein sequence ID" value="MBF9234156.1"/>
    <property type="molecule type" value="Genomic_DNA"/>
</dbReference>
<feature type="transmembrane region" description="Helical" evidence="11">
    <location>
        <begin position="20"/>
        <end position="42"/>
    </location>
</feature>
<evidence type="ECO:0000256" key="3">
    <source>
        <dbReference type="ARBA" id="ARBA00022692"/>
    </source>
</evidence>
<dbReference type="GO" id="GO:0006508">
    <property type="term" value="P:proteolysis"/>
    <property type="evidence" value="ECO:0007669"/>
    <property type="project" value="UniProtKB-KW"/>
</dbReference>
<dbReference type="Proteomes" id="UP000599312">
    <property type="component" value="Unassembled WGS sequence"/>
</dbReference>
<evidence type="ECO:0000256" key="9">
    <source>
        <dbReference type="ARBA" id="ARBA00023136"/>
    </source>
</evidence>
<comment type="cofactor">
    <cofactor evidence="10">
        <name>Zn(2+)</name>
        <dbReference type="ChEBI" id="CHEBI:29105"/>
    </cofactor>
    <text evidence="10">Binds 1 zinc ion per subunit.</text>
</comment>
<evidence type="ECO:0000256" key="8">
    <source>
        <dbReference type="ARBA" id="ARBA00023049"/>
    </source>
</evidence>
<keyword evidence="4" id="KW-0479">Metal-binding</keyword>
<dbReference type="GO" id="GO:0046872">
    <property type="term" value="F:metal ion binding"/>
    <property type="evidence" value="ECO:0007669"/>
    <property type="project" value="UniProtKB-KW"/>
</dbReference>
<dbReference type="Pfam" id="PF01435">
    <property type="entry name" value="Peptidase_M48"/>
    <property type="match status" value="1"/>
</dbReference>
<comment type="similarity">
    <text evidence="10">Belongs to the peptidase M48 family.</text>
</comment>
<dbReference type="Gene3D" id="3.30.2010.10">
    <property type="entry name" value="Metalloproteases ('zincins'), catalytic domain"/>
    <property type="match status" value="1"/>
</dbReference>
<dbReference type="CDD" id="cd07340">
    <property type="entry name" value="M48B_Htpx_like"/>
    <property type="match status" value="1"/>
</dbReference>
<evidence type="ECO:0000256" key="11">
    <source>
        <dbReference type="SAM" id="Phobius"/>
    </source>
</evidence>
<dbReference type="PANTHER" id="PTHR43221:SF2">
    <property type="entry name" value="PROTEASE HTPX HOMOLOG"/>
    <property type="match status" value="1"/>
</dbReference>
<evidence type="ECO:0000256" key="1">
    <source>
        <dbReference type="ARBA" id="ARBA00022475"/>
    </source>
</evidence>
<keyword evidence="3 11" id="KW-0812">Transmembrane</keyword>
<dbReference type="RefSeq" id="WP_196272146.1">
    <property type="nucleotide sequence ID" value="NZ_JADQDO010000005.1"/>
</dbReference>
<evidence type="ECO:0000259" key="12">
    <source>
        <dbReference type="Pfam" id="PF01435"/>
    </source>
</evidence>
<keyword evidence="14" id="KW-1185">Reference proteome</keyword>
<protein>
    <submittedName>
        <fullName evidence="13">M48 family metallopeptidase</fullName>
    </submittedName>
</protein>
<evidence type="ECO:0000256" key="2">
    <source>
        <dbReference type="ARBA" id="ARBA00022670"/>
    </source>
</evidence>
<reference evidence="13" key="1">
    <citation type="submission" date="2020-11" db="EMBL/GenBank/DDBJ databases">
        <authorList>
            <person name="Kim M.K."/>
        </authorList>
    </citation>
    <scope>NUCLEOTIDE SEQUENCE</scope>
    <source>
        <strain evidence="13">BT350</strain>
    </source>
</reference>
<feature type="transmembrane region" description="Helical" evidence="11">
    <location>
        <begin position="219"/>
        <end position="238"/>
    </location>
</feature>
<keyword evidence="1" id="KW-1003">Cell membrane</keyword>
<name>A0A931FSX8_9HYPH</name>
<comment type="caution">
    <text evidence="13">The sequence shown here is derived from an EMBL/GenBank/DDBJ whole genome shotgun (WGS) entry which is preliminary data.</text>
</comment>
<keyword evidence="2 10" id="KW-0645">Protease</keyword>
<gene>
    <name evidence="13" type="ORF">I2H38_12275</name>
</gene>
<keyword evidence="6 10" id="KW-0862">Zinc</keyword>
<evidence type="ECO:0000256" key="10">
    <source>
        <dbReference type="RuleBase" id="RU003983"/>
    </source>
</evidence>